<feature type="transmembrane region" description="Helical" evidence="1">
    <location>
        <begin position="38"/>
        <end position="57"/>
    </location>
</feature>
<keyword evidence="1" id="KW-0812">Transmembrane</keyword>
<reference evidence="2 3" key="2">
    <citation type="journal article" date="2011" name="J. Antibiot.">
        <title>Furaquinocins I and J: novel polyketide isoprenoid hybrid compounds from Streptomyces reveromyceticus SN-593.</title>
        <authorList>
            <person name="Panthee S."/>
            <person name="Takahashi S."/>
            <person name="Takagi H."/>
            <person name="Nogawa T."/>
            <person name="Oowada E."/>
            <person name="Uramoto M."/>
            <person name="Osada H."/>
        </authorList>
    </citation>
    <scope>NUCLEOTIDE SEQUENCE [LARGE SCALE GENOMIC DNA]</scope>
    <source>
        <strain evidence="2 3">SN-593</strain>
    </source>
</reference>
<evidence type="ECO:0000313" key="2">
    <source>
        <dbReference type="EMBL" id="BBA99292.1"/>
    </source>
</evidence>
<feature type="transmembrane region" description="Helical" evidence="1">
    <location>
        <begin position="6"/>
        <end position="26"/>
    </location>
</feature>
<sequence>MTLYDYLASLWRTAIPLIVGALGTWLAHAGIGIDSTVLSAWLGSAFAAAYYALFRLAEQHAGAAWGWLLGLARPPAYTKPAPAVKSV</sequence>
<gene>
    <name evidence="2" type="ORF">RVR_5845</name>
</gene>
<dbReference type="AlphaFoldDB" id="A0A7U3UUW3"/>
<evidence type="ECO:0000256" key="1">
    <source>
        <dbReference type="SAM" id="Phobius"/>
    </source>
</evidence>
<accession>A0A7U3UUW3</accession>
<reference evidence="2 3" key="4">
    <citation type="journal article" date="2020" name="Sci. Rep.">
        <title>beta-carboline chemical signals induce reveromycin production through a LuxR family regulator in Streptomyces sp. SN-593.</title>
        <authorList>
            <person name="Panthee S."/>
            <person name="Kito N."/>
            <person name="Hayashi T."/>
            <person name="Shimizu T."/>
            <person name="Ishikawa J."/>
            <person name="Hamamoto H."/>
            <person name="Osada H."/>
            <person name="Takahashi S."/>
        </authorList>
    </citation>
    <scope>NUCLEOTIDE SEQUENCE [LARGE SCALE GENOMIC DNA]</scope>
    <source>
        <strain evidence="2 3">SN-593</strain>
    </source>
</reference>
<protein>
    <recommendedName>
        <fullName evidence="4">Holin</fullName>
    </recommendedName>
</protein>
<dbReference type="EMBL" id="AP018365">
    <property type="protein sequence ID" value="BBA99292.1"/>
    <property type="molecule type" value="Genomic_DNA"/>
</dbReference>
<evidence type="ECO:0008006" key="4">
    <source>
        <dbReference type="Google" id="ProtNLM"/>
    </source>
</evidence>
<dbReference type="KEGG" id="arev:RVR_5845"/>
<keyword evidence="1" id="KW-0472">Membrane</keyword>
<keyword evidence="1" id="KW-1133">Transmembrane helix</keyword>
<organism evidence="2 3">
    <name type="scientific">Actinacidiphila reveromycinica</name>
    <dbReference type="NCBI Taxonomy" id="659352"/>
    <lineage>
        <taxon>Bacteria</taxon>
        <taxon>Bacillati</taxon>
        <taxon>Actinomycetota</taxon>
        <taxon>Actinomycetes</taxon>
        <taxon>Kitasatosporales</taxon>
        <taxon>Streptomycetaceae</taxon>
        <taxon>Actinacidiphila</taxon>
    </lineage>
</organism>
<proteinExistence type="predicted"/>
<dbReference type="RefSeq" id="WP_202235308.1">
    <property type="nucleotide sequence ID" value="NZ_AP018365.1"/>
</dbReference>
<evidence type="ECO:0000313" key="3">
    <source>
        <dbReference type="Proteomes" id="UP000595703"/>
    </source>
</evidence>
<name>A0A7U3UUW3_9ACTN</name>
<dbReference type="Proteomes" id="UP000595703">
    <property type="component" value="Chromosome"/>
</dbReference>
<reference evidence="2 3" key="3">
    <citation type="journal article" date="2011" name="Nat. Chem. Biol.">
        <title>Reveromycin A biosynthesis uses RevG and RevJ for stereospecific spiroacetal formation.</title>
        <authorList>
            <person name="Takahashi S."/>
            <person name="Toyoda A."/>
            <person name="Sekiyama Y."/>
            <person name="Takagi H."/>
            <person name="Nogawa T."/>
            <person name="Uramoto M."/>
            <person name="Suzuki R."/>
            <person name="Koshino H."/>
            <person name="Kumano T."/>
            <person name="Panthee S."/>
            <person name="Dairi T."/>
            <person name="Ishikawa J."/>
            <person name="Ikeda H."/>
            <person name="Sakaki Y."/>
            <person name="Osada H."/>
        </authorList>
    </citation>
    <scope>NUCLEOTIDE SEQUENCE [LARGE SCALE GENOMIC DNA]</scope>
    <source>
        <strain evidence="2 3">SN-593</strain>
    </source>
</reference>
<reference evidence="2 3" key="1">
    <citation type="journal article" date="2010" name="J. Bacteriol.">
        <title>Biochemical characterization of a novel indole prenyltransferase from Streptomyces sp. SN-593.</title>
        <authorList>
            <person name="Takahashi S."/>
            <person name="Takagi H."/>
            <person name="Toyoda A."/>
            <person name="Uramoto M."/>
            <person name="Nogawa T."/>
            <person name="Ueki M."/>
            <person name="Sakaki Y."/>
            <person name="Osada H."/>
        </authorList>
    </citation>
    <scope>NUCLEOTIDE SEQUENCE [LARGE SCALE GENOMIC DNA]</scope>
    <source>
        <strain evidence="2 3">SN-593</strain>
    </source>
</reference>
<keyword evidence="3" id="KW-1185">Reference proteome</keyword>